<dbReference type="InterPro" id="IPR011008">
    <property type="entry name" value="Dimeric_a/b-barrel"/>
</dbReference>
<comment type="caution">
    <text evidence="2">The sequence shown here is derived from an EMBL/GenBank/DDBJ whole genome shotgun (WGS) entry which is preliminary data.</text>
</comment>
<name>A0A438N5R1_EXOME</name>
<evidence type="ECO:0000313" key="2">
    <source>
        <dbReference type="EMBL" id="RVX71103.1"/>
    </source>
</evidence>
<dbReference type="EMBL" id="NAJM01000019">
    <property type="protein sequence ID" value="RVX71103.1"/>
    <property type="molecule type" value="Genomic_DNA"/>
</dbReference>
<sequence length="221" mass="24760">MASQRQALQLIVIPHRPVHTDDEINKDLAPAINILKAAAGLKALWRGKKHEDRHTQVALVLWESLAASHAFFTSSKYAEFHSLIQPAMNGRRIEWQNHALLETSGIDDSSHLSRTLNSPAIEVALTKVVEGGVAGYYSQFNKIVTPILNEDPGCDGHFISPLVENPQDQLLLINWKSVDAHHEDFERKPTFKACIDGLKDYYAVFVVPWHITELKLVQGSL</sequence>
<evidence type="ECO:0000259" key="1">
    <source>
        <dbReference type="Pfam" id="PF03992"/>
    </source>
</evidence>
<protein>
    <recommendedName>
        <fullName evidence="1">ABM domain-containing protein</fullName>
    </recommendedName>
</protein>
<reference evidence="2 3" key="1">
    <citation type="submission" date="2017-03" db="EMBL/GenBank/DDBJ databases">
        <title>Genomes of endolithic fungi from Antarctica.</title>
        <authorList>
            <person name="Coleine C."/>
            <person name="Masonjones S."/>
            <person name="Stajich J.E."/>
        </authorList>
    </citation>
    <scope>NUCLEOTIDE SEQUENCE [LARGE SCALE GENOMIC DNA]</scope>
    <source>
        <strain evidence="2 3">CCFEE 6314</strain>
    </source>
</reference>
<proteinExistence type="predicted"/>
<dbReference type="AlphaFoldDB" id="A0A438N5R1"/>
<dbReference type="InterPro" id="IPR007138">
    <property type="entry name" value="ABM_dom"/>
</dbReference>
<feature type="domain" description="ABM" evidence="1">
    <location>
        <begin position="122"/>
        <end position="195"/>
    </location>
</feature>
<organism evidence="2 3">
    <name type="scientific">Exophiala mesophila</name>
    <name type="common">Black yeast-like fungus</name>
    <dbReference type="NCBI Taxonomy" id="212818"/>
    <lineage>
        <taxon>Eukaryota</taxon>
        <taxon>Fungi</taxon>
        <taxon>Dikarya</taxon>
        <taxon>Ascomycota</taxon>
        <taxon>Pezizomycotina</taxon>
        <taxon>Eurotiomycetes</taxon>
        <taxon>Chaetothyriomycetidae</taxon>
        <taxon>Chaetothyriales</taxon>
        <taxon>Herpotrichiellaceae</taxon>
        <taxon>Exophiala</taxon>
    </lineage>
</organism>
<dbReference type="OrthoDB" id="3830579at2759"/>
<dbReference type="SUPFAM" id="SSF54909">
    <property type="entry name" value="Dimeric alpha+beta barrel"/>
    <property type="match status" value="2"/>
</dbReference>
<gene>
    <name evidence="2" type="ORF">B0A52_03469</name>
</gene>
<dbReference type="Gene3D" id="3.30.70.100">
    <property type="match status" value="2"/>
</dbReference>
<dbReference type="Pfam" id="PF03992">
    <property type="entry name" value="ABM"/>
    <property type="match status" value="1"/>
</dbReference>
<dbReference type="Proteomes" id="UP000288859">
    <property type="component" value="Unassembled WGS sequence"/>
</dbReference>
<evidence type="ECO:0000313" key="3">
    <source>
        <dbReference type="Proteomes" id="UP000288859"/>
    </source>
</evidence>
<accession>A0A438N5R1</accession>